<dbReference type="InterPro" id="IPR050687">
    <property type="entry name" value="Dynein_IC"/>
</dbReference>
<accession>A0A448Z779</accession>
<evidence type="ECO:0000256" key="2">
    <source>
        <dbReference type="ARBA" id="ARBA00022574"/>
    </source>
</evidence>
<dbReference type="PANTHER" id="PTHR12442">
    <property type="entry name" value="DYNEIN INTERMEDIATE CHAIN"/>
    <property type="match status" value="1"/>
</dbReference>
<gene>
    <name evidence="5" type="ORF">PSNMU_V1.4_AUG-EV-PASAV3_0047020</name>
</gene>
<keyword evidence="1" id="KW-0963">Cytoplasm</keyword>
<sequence>MADEARAQRQRALEEKKKRLEELKARRQQRATNSISAQDAAKAKIAAASNLDKYIDGLLKVPNNHVASTSSETVASSHHPMENGTAGVDSSSKKSESTSSSETKAVGVSAPIQQTMAPVVKTETFEMGTQTSVEEFPSTGLSEAEEETQPPLASGDLQGLDPVEATKSNEMGAEEVSKEAKVLSTEEVEKELSSEAFSSFLNVTSKKVERVLGSDLLSNLLADYDGGIDDKDRDAKKISDGSKFLSSRQMYECPKWTASRDVTDMDWSPLHRELMLCGYHMPSSTSSLGQPVGSSAVKVVSPDDTPSDSLAPRNGELLSDGLALVWNLAMPNRPEHIFTCGTKGTPIPFVQWK</sequence>
<proteinExistence type="predicted"/>
<dbReference type="GO" id="GO:0010970">
    <property type="term" value="P:transport along microtubule"/>
    <property type="evidence" value="ECO:0007669"/>
    <property type="project" value="TreeGrafter"/>
</dbReference>
<dbReference type="GO" id="GO:0005868">
    <property type="term" value="C:cytoplasmic dynein complex"/>
    <property type="evidence" value="ECO:0007669"/>
    <property type="project" value="TreeGrafter"/>
</dbReference>
<dbReference type="OrthoDB" id="4189at2759"/>
<dbReference type="PANTHER" id="PTHR12442:SF22">
    <property type="entry name" value="CYTOPLASMIC DYNEIN 1 INTERMEDIATE CHAIN-RELATED"/>
    <property type="match status" value="1"/>
</dbReference>
<evidence type="ECO:0000256" key="1">
    <source>
        <dbReference type="ARBA" id="ARBA00022490"/>
    </source>
</evidence>
<keyword evidence="3" id="KW-0677">Repeat</keyword>
<feature type="compositionally biased region" description="Basic and acidic residues" evidence="4">
    <location>
        <begin position="1"/>
        <end position="25"/>
    </location>
</feature>
<feature type="region of interest" description="Disordered" evidence="4">
    <location>
        <begin position="1"/>
        <end position="42"/>
    </location>
</feature>
<evidence type="ECO:0000256" key="4">
    <source>
        <dbReference type="SAM" id="MobiDB-lite"/>
    </source>
</evidence>
<keyword evidence="2" id="KW-0853">WD repeat</keyword>
<dbReference type="Proteomes" id="UP000291116">
    <property type="component" value="Unassembled WGS sequence"/>
</dbReference>
<organism evidence="5 6">
    <name type="scientific">Pseudo-nitzschia multistriata</name>
    <dbReference type="NCBI Taxonomy" id="183589"/>
    <lineage>
        <taxon>Eukaryota</taxon>
        <taxon>Sar</taxon>
        <taxon>Stramenopiles</taxon>
        <taxon>Ochrophyta</taxon>
        <taxon>Bacillariophyta</taxon>
        <taxon>Bacillariophyceae</taxon>
        <taxon>Bacillariophycidae</taxon>
        <taxon>Bacillariales</taxon>
        <taxon>Bacillariaceae</taxon>
        <taxon>Pseudo-nitzschia</taxon>
    </lineage>
</organism>
<dbReference type="EMBL" id="CAACVS010000147">
    <property type="protein sequence ID" value="VEU37890.1"/>
    <property type="molecule type" value="Genomic_DNA"/>
</dbReference>
<dbReference type="GO" id="GO:0045504">
    <property type="term" value="F:dynein heavy chain binding"/>
    <property type="evidence" value="ECO:0007669"/>
    <property type="project" value="TreeGrafter"/>
</dbReference>
<keyword evidence="6" id="KW-1185">Reference proteome</keyword>
<name>A0A448Z779_9STRA</name>
<dbReference type="GO" id="GO:0045503">
    <property type="term" value="F:dynein light chain binding"/>
    <property type="evidence" value="ECO:0007669"/>
    <property type="project" value="TreeGrafter"/>
</dbReference>
<feature type="region of interest" description="Disordered" evidence="4">
    <location>
        <begin position="288"/>
        <end position="313"/>
    </location>
</feature>
<feature type="compositionally biased region" description="Low complexity" evidence="4">
    <location>
        <begin position="67"/>
        <end position="78"/>
    </location>
</feature>
<reference evidence="5 6" key="1">
    <citation type="submission" date="2019-01" db="EMBL/GenBank/DDBJ databases">
        <authorList>
            <person name="Ferrante I. M."/>
        </authorList>
    </citation>
    <scope>NUCLEOTIDE SEQUENCE [LARGE SCALE GENOMIC DNA]</scope>
    <source>
        <strain evidence="5 6">B856</strain>
    </source>
</reference>
<evidence type="ECO:0000313" key="5">
    <source>
        <dbReference type="EMBL" id="VEU37890.1"/>
    </source>
</evidence>
<feature type="region of interest" description="Disordered" evidence="4">
    <location>
        <begin position="135"/>
        <end position="159"/>
    </location>
</feature>
<feature type="region of interest" description="Disordered" evidence="4">
    <location>
        <begin position="67"/>
        <end position="110"/>
    </location>
</feature>
<evidence type="ECO:0000313" key="6">
    <source>
        <dbReference type="Proteomes" id="UP000291116"/>
    </source>
</evidence>
<evidence type="ECO:0000256" key="3">
    <source>
        <dbReference type="ARBA" id="ARBA00022737"/>
    </source>
</evidence>
<protein>
    <submittedName>
        <fullName evidence="5">Uncharacterized protein</fullName>
    </submittedName>
</protein>
<dbReference type="AlphaFoldDB" id="A0A448Z779"/>